<organism evidence="1">
    <name type="scientific">Chromera velia CCMP2878</name>
    <dbReference type="NCBI Taxonomy" id="1169474"/>
    <lineage>
        <taxon>Eukaryota</taxon>
        <taxon>Sar</taxon>
        <taxon>Alveolata</taxon>
        <taxon>Colpodellida</taxon>
        <taxon>Chromeraceae</taxon>
        <taxon>Chromera</taxon>
    </lineage>
</organism>
<dbReference type="AlphaFoldDB" id="A0A0G4I1B2"/>
<feature type="non-terminal residue" evidence="1">
    <location>
        <position position="1"/>
    </location>
</feature>
<accession>A0A0G4I1B2</accession>
<proteinExistence type="predicted"/>
<evidence type="ECO:0000313" key="1">
    <source>
        <dbReference type="EMBL" id="CEM50682.1"/>
    </source>
</evidence>
<sequence length="96" mass="8704">AGGGRVGVDGEGVAIPGGVALAGAGAGGGAPLLLLNLMDGAGARLPRREAGVGAVGALAVRLETGITGGGALSREAVAVAAVGGQEVAAAAGAPRR</sequence>
<name>A0A0G4I1B2_9ALVE</name>
<reference evidence="1" key="1">
    <citation type="submission" date="2014-11" db="EMBL/GenBank/DDBJ databases">
        <authorList>
            <person name="Otto D Thomas"/>
            <person name="Naeem Raeece"/>
        </authorList>
    </citation>
    <scope>NUCLEOTIDE SEQUENCE</scope>
</reference>
<dbReference type="EMBL" id="CDMZ01004724">
    <property type="protein sequence ID" value="CEM50682.1"/>
    <property type="molecule type" value="Genomic_DNA"/>
</dbReference>
<protein>
    <submittedName>
        <fullName evidence="1">Uncharacterized protein</fullName>
    </submittedName>
</protein>
<dbReference type="VEuPathDB" id="CryptoDB:Cvel_34678"/>
<gene>
    <name evidence="1" type="ORF">Cvel_34678</name>
</gene>